<evidence type="ECO:0000313" key="2">
    <source>
        <dbReference type="EMBL" id="KAK2726526.1"/>
    </source>
</evidence>
<dbReference type="AlphaFoldDB" id="A0AA88IMJ9"/>
<dbReference type="InterPro" id="IPR012337">
    <property type="entry name" value="RNaseH-like_sf"/>
</dbReference>
<accession>A0AA88IMJ9</accession>
<gene>
    <name evidence="2" type="ORF">QYM36_000828</name>
</gene>
<dbReference type="Proteomes" id="UP001187531">
    <property type="component" value="Unassembled WGS sequence"/>
</dbReference>
<dbReference type="InterPro" id="IPR002156">
    <property type="entry name" value="RNaseH_domain"/>
</dbReference>
<dbReference type="SUPFAM" id="SSF53098">
    <property type="entry name" value="Ribonuclease H-like"/>
    <property type="match status" value="1"/>
</dbReference>
<dbReference type="EMBL" id="JAVRJZ010000002">
    <property type="protein sequence ID" value="KAK2726526.1"/>
    <property type="molecule type" value="Genomic_DNA"/>
</dbReference>
<organism evidence="2 3">
    <name type="scientific">Artemia franciscana</name>
    <name type="common">Brine shrimp</name>
    <name type="synonym">Artemia sanfranciscana</name>
    <dbReference type="NCBI Taxonomy" id="6661"/>
    <lineage>
        <taxon>Eukaryota</taxon>
        <taxon>Metazoa</taxon>
        <taxon>Ecdysozoa</taxon>
        <taxon>Arthropoda</taxon>
        <taxon>Crustacea</taxon>
        <taxon>Branchiopoda</taxon>
        <taxon>Anostraca</taxon>
        <taxon>Artemiidae</taxon>
        <taxon>Artemia</taxon>
    </lineage>
</organism>
<dbReference type="GO" id="GO:0003676">
    <property type="term" value="F:nucleic acid binding"/>
    <property type="evidence" value="ECO:0007669"/>
    <property type="project" value="InterPro"/>
</dbReference>
<comment type="caution">
    <text evidence="2">The sequence shown here is derived from an EMBL/GenBank/DDBJ whole genome shotgun (WGS) entry which is preliminary data.</text>
</comment>
<dbReference type="Gene3D" id="3.30.420.10">
    <property type="entry name" value="Ribonuclease H-like superfamily/Ribonuclease H"/>
    <property type="match status" value="1"/>
</dbReference>
<evidence type="ECO:0000259" key="1">
    <source>
        <dbReference type="Pfam" id="PF00075"/>
    </source>
</evidence>
<proteinExistence type="predicted"/>
<feature type="domain" description="RNase H type-1" evidence="1">
    <location>
        <begin position="107"/>
        <end position="192"/>
    </location>
</feature>
<dbReference type="InterPro" id="IPR036397">
    <property type="entry name" value="RNaseH_sf"/>
</dbReference>
<keyword evidence="3" id="KW-1185">Reference proteome</keyword>
<protein>
    <recommendedName>
        <fullName evidence="1">RNase H type-1 domain-containing protein</fullName>
    </recommendedName>
</protein>
<sequence length="220" mass="24487">MVGGLVTATIKGQILVFLNDYLKGRKDNGGAIFANDNTALVIARDTFHINTLLTQVMAKIEEQPKEADFKFSVTKMKATVITWKRIGTLQDLYLSGRPVEYVSEAKILGLVRALEFTEESVEEDKVIICSDSKGVIQVVVNAITMAKPNRDVLICYIKLQDILNKQKVVIQWILTHIGISGNEIADLKAKSVVESGILVTSMETPYEVMIFDKVIKVIDR</sequence>
<evidence type="ECO:0000313" key="3">
    <source>
        <dbReference type="Proteomes" id="UP001187531"/>
    </source>
</evidence>
<reference evidence="2" key="1">
    <citation type="submission" date="2023-07" db="EMBL/GenBank/DDBJ databases">
        <title>Chromosome-level genome assembly of Artemia franciscana.</title>
        <authorList>
            <person name="Jo E."/>
        </authorList>
    </citation>
    <scope>NUCLEOTIDE SEQUENCE</scope>
    <source>
        <tissue evidence="2">Whole body</tissue>
    </source>
</reference>
<name>A0AA88IMJ9_ARTSF</name>
<dbReference type="Pfam" id="PF00075">
    <property type="entry name" value="RNase_H"/>
    <property type="match status" value="1"/>
</dbReference>
<dbReference type="GO" id="GO:0004523">
    <property type="term" value="F:RNA-DNA hybrid ribonuclease activity"/>
    <property type="evidence" value="ECO:0007669"/>
    <property type="project" value="InterPro"/>
</dbReference>